<gene>
    <name evidence="1" type="ORF">Pint_21504</name>
</gene>
<dbReference type="Proteomes" id="UP001163603">
    <property type="component" value="Chromosome 13"/>
</dbReference>
<protein>
    <submittedName>
        <fullName evidence="1">Uncharacterized protein</fullName>
    </submittedName>
</protein>
<dbReference type="EMBL" id="CM047748">
    <property type="protein sequence ID" value="KAJ0014837.1"/>
    <property type="molecule type" value="Genomic_DNA"/>
</dbReference>
<accession>A0ACC0XCZ6</accession>
<reference evidence="2" key="1">
    <citation type="journal article" date="2023" name="G3 (Bethesda)">
        <title>Genome assembly and association tests identify interacting loci associated with vigor, precocity, and sex in interspecific pistachio rootstocks.</title>
        <authorList>
            <person name="Palmer W."/>
            <person name="Jacygrad E."/>
            <person name="Sagayaradj S."/>
            <person name="Cavanaugh K."/>
            <person name="Han R."/>
            <person name="Bertier L."/>
            <person name="Beede B."/>
            <person name="Kafkas S."/>
            <person name="Golino D."/>
            <person name="Preece J."/>
            <person name="Michelmore R."/>
        </authorList>
    </citation>
    <scope>NUCLEOTIDE SEQUENCE [LARGE SCALE GENOMIC DNA]</scope>
</reference>
<organism evidence="1 2">
    <name type="scientific">Pistacia integerrima</name>
    <dbReference type="NCBI Taxonomy" id="434235"/>
    <lineage>
        <taxon>Eukaryota</taxon>
        <taxon>Viridiplantae</taxon>
        <taxon>Streptophyta</taxon>
        <taxon>Embryophyta</taxon>
        <taxon>Tracheophyta</taxon>
        <taxon>Spermatophyta</taxon>
        <taxon>Magnoliopsida</taxon>
        <taxon>eudicotyledons</taxon>
        <taxon>Gunneridae</taxon>
        <taxon>Pentapetalae</taxon>
        <taxon>rosids</taxon>
        <taxon>malvids</taxon>
        <taxon>Sapindales</taxon>
        <taxon>Anacardiaceae</taxon>
        <taxon>Pistacia</taxon>
    </lineage>
</organism>
<evidence type="ECO:0000313" key="2">
    <source>
        <dbReference type="Proteomes" id="UP001163603"/>
    </source>
</evidence>
<sequence>MSGGSKVVSIKFPSTKTAKRVCKSIFFYSQFHFQ</sequence>
<evidence type="ECO:0000313" key="1">
    <source>
        <dbReference type="EMBL" id="KAJ0014837.1"/>
    </source>
</evidence>
<proteinExistence type="predicted"/>
<comment type="caution">
    <text evidence="1">The sequence shown here is derived from an EMBL/GenBank/DDBJ whole genome shotgun (WGS) entry which is preliminary data.</text>
</comment>
<keyword evidence="2" id="KW-1185">Reference proteome</keyword>
<name>A0ACC0XCZ6_9ROSI</name>